<protein>
    <submittedName>
        <fullName evidence="1">Uncharacterized protein</fullName>
    </submittedName>
</protein>
<sequence>IFTSGTVRYLQSKPWTKHTTCERVKRLLVTVSIDSVCRQYQSTDRTHRQSWSWSWTRQRMLVLVPALLVLQQFY</sequence>
<proteinExistence type="predicted"/>
<keyword evidence="2" id="KW-1185">Reference proteome</keyword>
<organism evidence="1 2">
    <name type="scientific">Linum tenue</name>
    <dbReference type="NCBI Taxonomy" id="586396"/>
    <lineage>
        <taxon>Eukaryota</taxon>
        <taxon>Viridiplantae</taxon>
        <taxon>Streptophyta</taxon>
        <taxon>Embryophyta</taxon>
        <taxon>Tracheophyta</taxon>
        <taxon>Spermatophyta</taxon>
        <taxon>Magnoliopsida</taxon>
        <taxon>eudicotyledons</taxon>
        <taxon>Gunneridae</taxon>
        <taxon>Pentapetalae</taxon>
        <taxon>rosids</taxon>
        <taxon>fabids</taxon>
        <taxon>Malpighiales</taxon>
        <taxon>Linaceae</taxon>
        <taxon>Linum</taxon>
    </lineage>
</organism>
<evidence type="ECO:0000313" key="1">
    <source>
        <dbReference type="EMBL" id="CAI0441234.1"/>
    </source>
</evidence>
<dbReference type="EMBL" id="CAMGYJ010000007">
    <property type="protein sequence ID" value="CAI0441234.1"/>
    <property type="molecule type" value="Genomic_DNA"/>
</dbReference>
<dbReference type="AlphaFoldDB" id="A0AAV0M3A7"/>
<dbReference type="Proteomes" id="UP001154282">
    <property type="component" value="Unassembled WGS sequence"/>
</dbReference>
<comment type="caution">
    <text evidence="1">The sequence shown here is derived from an EMBL/GenBank/DDBJ whole genome shotgun (WGS) entry which is preliminary data.</text>
</comment>
<accession>A0AAV0M3A7</accession>
<gene>
    <name evidence="1" type="ORF">LITE_LOCUS26795</name>
</gene>
<reference evidence="1" key="1">
    <citation type="submission" date="2022-08" db="EMBL/GenBank/DDBJ databases">
        <authorList>
            <person name="Gutierrez-Valencia J."/>
        </authorList>
    </citation>
    <scope>NUCLEOTIDE SEQUENCE</scope>
</reference>
<feature type="non-terminal residue" evidence="1">
    <location>
        <position position="1"/>
    </location>
</feature>
<name>A0AAV0M3A7_9ROSI</name>
<evidence type="ECO:0000313" key="2">
    <source>
        <dbReference type="Proteomes" id="UP001154282"/>
    </source>
</evidence>